<dbReference type="EMBL" id="CP031422">
    <property type="protein sequence ID" value="AZS40825.1"/>
    <property type="molecule type" value="Genomic_DNA"/>
</dbReference>
<feature type="compositionally biased region" description="Basic and acidic residues" evidence="1">
    <location>
        <begin position="122"/>
        <end position="136"/>
    </location>
</feature>
<dbReference type="KEGG" id="moy:CVS54_02169"/>
<proteinExistence type="predicted"/>
<dbReference type="GO" id="GO:0006313">
    <property type="term" value="P:DNA transposition"/>
    <property type="evidence" value="ECO:0007669"/>
    <property type="project" value="InterPro"/>
</dbReference>
<dbReference type="AlphaFoldDB" id="A0A3Q9J4H5"/>
<accession>A0A3Q9J4H5</accession>
<feature type="region of interest" description="Disordered" evidence="1">
    <location>
        <begin position="113"/>
        <end position="151"/>
    </location>
</feature>
<dbReference type="Pfam" id="PF01609">
    <property type="entry name" value="DDE_Tnp_1"/>
    <property type="match status" value="1"/>
</dbReference>
<sequence length="151" mass="15953">MWDDLLAKLTAAADAAGLVDWSWSVDSTIARAHGIGRSRGGLSTKIHQLVDGNGIPLVPLITPGQAGDSPMLLPLMRQLCVARDVGRPRTRPEAVRGDKAYSSRAIRSHLRARGIKAVIPEPDDRKGTASVEDHAAADPSDSMPSITGTAT</sequence>
<reference evidence="3 4" key="1">
    <citation type="submission" date="2018-08" db="EMBL/GenBank/DDBJ databases">
        <title>Microbacterium oxydans strain HG3.</title>
        <authorList>
            <person name="ORTET P."/>
        </authorList>
    </citation>
    <scope>NUCLEOTIDE SEQUENCE [LARGE SCALE GENOMIC DNA]</scope>
    <source>
        <strain evidence="3 4">HG3</strain>
    </source>
</reference>
<feature type="compositionally biased region" description="Polar residues" evidence="1">
    <location>
        <begin position="142"/>
        <end position="151"/>
    </location>
</feature>
<evidence type="ECO:0000259" key="2">
    <source>
        <dbReference type="Pfam" id="PF01609"/>
    </source>
</evidence>
<name>A0A3Q9J4H5_9MICO</name>
<dbReference type="GO" id="GO:0004803">
    <property type="term" value="F:transposase activity"/>
    <property type="evidence" value="ECO:0007669"/>
    <property type="project" value="InterPro"/>
</dbReference>
<evidence type="ECO:0000313" key="3">
    <source>
        <dbReference type="EMBL" id="AZS40825.1"/>
    </source>
</evidence>
<protein>
    <recommendedName>
        <fullName evidence="2">Transposase IS4-like domain-containing protein</fullName>
    </recommendedName>
</protein>
<dbReference type="Proteomes" id="UP000274841">
    <property type="component" value="Chromosome"/>
</dbReference>
<gene>
    <name evidence="3" type="ORF">CVS54_02169</name>
</gene>
<dbReference type="GO" id="GO:0003677">
    <property type="term" value="F:DNA binding"/>
    <property type="evidence" value="ECO:0007669"/>
    <property type="project" value="InterPro"/>
</dbReference>
<dbReference type="InterPro" id="IPR002559">
    <property type="entry name" value="Transposase_11"/>
</dbReference>
<feature type="domain" description="Transposase IS4-like" evidence="2">
    <location>
        <begin position="25"/>
        <end position="126"/>
    </location>
</feature>
<organism evidence="3 4">
    <name type="scientific">Microbacterium oxydans</name>
    <dbReference type="NCBI Taxonomy" id="82380"/>
    <lineage>
        <taxon>Bacteria</taxon>
        <taxon>Bacillati</taxon>
        <taxon>Actinomycetota</taxon>
        <taxon>Actinomycetes</taxon>
        <taxon>Micrococcales</taxon>
        <taxon>Microbacteriaceae</taxon>
        <taxon>Microbacterium</taxon>
    </lineage>
</organism>
<evidence type="ECO:0000256" key="1">
    <source>
        <dbReference type="SAM" id="MobiDB-lite"/>
    </source>
</evidence>
<evidence type="ECO:0000313" key="4">
    <source>
        <dbReference type="Proteomes" id="UP000274841"/>
    </source>
</evidence>